<evidence type="ECO:0000313" key="1">
    <source>
        <dbReference type="EMBL" id="GGB24006.1"/>
    </source>
</evidence>
<dbReference type="EMBL" id="BMJC01000007">
    <property type="protein sequence ID" value="GGB24006.1"/>
    <property type="molecule type" value="Genomic_DNA"/>
</dbReference>
<organism evidence="1 2">
    <name type="scientific">Puia dinghuensis</name>
    <dbReference type="NCBI Taxonomy" id="1792502"/>
    <lineage>
        <taxon>Bacteria</taxon>
        <taxon>Pseudomonadati</taxon>
        <taxon>Bacteroidota</taxon>
        <taxon>Chitinophagia</taxon>
        <taxon>Chitinophagales</taxon>
        <taxon>Chitinophagaceae</taxon>
        <taxon>Puia</taxon>
    </lineage>
</organism>
<accession>A0A8J2UIU2</accession>
<reference evidence="1" key="1">
    <citation type="journal article" date="2014" name="Int. J. Syst. Evol. Microbiol.">
        <title>Complete genome sequence of Corynebacterium casei LMG S-19264T (=DSM 44701T), isolated from a smear-ripened cheese.</title>
        <authorList>
            <consortium name="US DOE Joint Genome Institute (JGI-PGF)"/>
            <person name="Walter F."/>
            <person name="Albersmeier A."/>
            <person name="Kalinowski J."/>
            <person name="Ruckert C."/>
        </authorList>
    </citation>
    <scope>NUCLEOTIDE SEQUENCE</scope>
    <source>
        <strain evidence="1">CGMCC 1.15448</strain>
    </source>
</reference>
<dbReference type="Proteomes" id="UP000607559">
    <property type="component" value="Unassembled WGS sequence"/>
</dbReference>
<protein>
    <recommendedName>
        <fullName evidence="3">Glycosyltransferase 2-like domain-containing protein</fullName>
    </recommendedName>
</protein>
<evidence type="ECO:0000313" key="2">
    <source>
        <dbReference type="Proteomes" id="UP000607559"/>
    </source>
</evidence>
<sequence length="385" mass="44457">MLGSVRPIIDLIVAVDTGSSDKTISTIKEFGSSAGIPSFVFERPFDNFCNSRNYALDKLHNVVAELGWLPAEVWGLIVDCDEVLQISDKFAKGQLETDLYLVAVKREEEITVRRALFKLSGGFRWESPVHEMIVWKDVAITVSGMRELFIKYETKGASWKGNLEKKFLNYVRILLEHEAEGHSDCRTLYNIGDSYMAAADCCKSKNKAREYRLAAKKYYITALNLTEIGVQEKVIISQHLAESMDFLKEEWPKTQELLLSAYSLYMQKAESLAEIIRHYMTAKKWNIAYLFSSFAYKECNGRPPALDVIGGMININLYEWELLLYYSICCYFTGRGQEAKMLRKQLMHYVLTHMDNFTIKDLILIQYNSPFYLAVRSLKRRLRHQ</sequence>
<proteinExistence type="predicted"/>
<dbReference type="AlphaFoldDB" id="A0A8J2UIU2"/>
<reference evidence="1" key="2">
    <citation type="submission" date="2020-09" db="EMBL/GenBank/DDBJ databases">
        <authorList>
            <person name="Sun Q."/>
            <person name="Zhou Y."/>
        </authorList>
    </citation>
    <scope>NUCLEOTIDE SEQUENCE</scope>
    <source>
        <strain evidence="1">CGMCC 1.15448</strain>
    </source>
</reference>
<gene>
    <name evidence="1" type="ORF">GCM10011511_54870</name>
</gene>
<keyword evidence="2" id="KW-1185">Reference proteome</keyword>
<name>A0A8J2UIU2_9BACT</name>
<comment type="caution">
    <text evidence="1">The sequence shown here is derived from an EMBL/GenBank/DDBJ whole genome shotgun (WGS) entry which is preliminary data.</text>
</comment>
<evidence type="ECO:0008006" key="3">
    <source>
        <dbReference type="Google" id="ProtNLM"/>
    </source>
</evidence>